<dbReference type="Gene3D" id="3.30.420.10">
    <property type="entry name" value="Ribonuclease H-like superfamily/Ribonuclease H"/>
    <property type="match status" value="1"/>
</dbReference>
<dbReference type="InterPro" id="IPR012337">
    <property type="entry name" value="RNaseH-like_sf"/>
</dbReference>
<dbReference type="GO" id="GO:0008408">
    <property type="term" value="F:3'-5' exonuclease activity"/>
    <property type="evidence" value="ECO:0007669"/>
    <property type="project" value="InterPro"/>
</dbReference>
<dbReference type="Pfam" id="PF01612">
    <property type="entry name" value="DNA_pol_A_exo1"/>
    <property type="match status" value="1"/>
</dbReference>
<keyword evidence="1" id="KW-0540">Nuclease</keyword>
<dbReference type="FunFam" id="3.30.420.10:FF:000054">
    <property type="entry name" value="Werner Syndrome-like exonuclease"/>
    <property type="match status" value="1"/>
</dbReference>
<evidence type="ECO:0000256" key="1">
    <source>
        <dbReference type="ARBA" id="ARBA00022722"/>
    </source>
</evidence>
<dbReference type="CDD" id="cd06141">
    <property type="entry name" value="WRN_exo"/>
    <property type="match status" value="1"/>
</dbReference>
<dbReference type="GO" id="GO:0005634">
    <property type="term" value="C:nucleus"/>
    <property type="evidence" value="ECO:0007669"/>
    <property type="project" value="TreeGrafter"/>
</dbReference>
<dbReference type="EMBL" id="JAYWIO010000006">
    <property type="protein sequence ID" value="KAK7256838.1"/>
    <property type="molecule type" value="Genomic_DNA"/>
</dbReference>
<dbReference type="AlphaFoldDB" id="A0AAN9HUM6"/>
<dbReference type="InterPro" id="IPR002562">
    <property type="entry name" value="3'-5'_exonuclease_dom"/>
</dbReference>
<evidence type="ECO:0000256" key="2">
    <source>
        <dbReference type="ARBA" id="ARBA00022801"/>
    </source>
</evidence>
<dbReference type="SUPFAM" id="SSF53098">
    <property type="entry name" value="Ribonuclease H-like"/>
    <property type="match status" value="1"/>
</dbReference>
<dbReference type="GO" id="GO:0006139">
    <property type="term" value="P:nucleobase-containing compound metabolic process"/>
    <property type="evidence" value="ECO:0007669"/>
    <property type="project" value="InterPro"/>
</dbReference>
<evidence type="ECO:0000313" key="5">
    <source>
        <dbReference type="Proteomes" id="UP001372338"/>
    </source>
</evidence>
<feature type="domain" description="3'-5' exonuclease" evidence="3">
    <location>
        <begin position="60"/>
        <end position="237"/>
    </location>
</feature>
<dbReference type="Proteomes" id="UP001372338">
    <property type="component" value="Unassembled WGS sequence"/>
</dbReference>
<accession>A0AAN9HUM6</accession>
<dbReference type="InterPro" id="IPR051132">
    <property type="entry name" value="3-5_Exonuclease_domain"/>
</dbReference>
<keyword evidence="2" id="KW-0378">Hydrolase</keyword>
<sequence length="239" mass="26948">MSNWDQDPNSPRHHYIPTVFGVAPSNPNPNPVRNYISIVDHSLPYDTHNLYDVTFHSHSIRTLLTSSPPHVDSWISQTLSHRRNLIVGLDVEWRPNFSSNSDNPVATVQLCVADRCLIFQILHAPSIPRSLASFLADTRNTFVGVGIEEDVEKLLVDYNLRVGNTVDLRGVAADYYGERGLRQAGLKALSLRVLGLEVEKPRRVSMSRWDNVWLTAEQVQYACVDAFVSYEVGRRLIGV</sequence>
<protein>
    <recommendedName>
        <fullName evidence="3">3'-5' exonuclease domain-containing protein</fullName>
    </recommendedName>
</protein>
<evidence type="ECO:0000259" key="3">
    <source>
        <dbReference type="SMART" id="SM00474"/>
    </source>
</evidence>
<dbReference type="SMART" id="SM00474">
    <property type="entry name" value="35EXOc"/>
    <property type="match status" value="1"/>
</dbReference>
<keyword evidence="5" id="KW-1185">Reference proteome</keyword>
<proteinExistence type="predicted"/>
<dbReference type="InterPro" id="IPR036397">
    <property type="entry name" value="RNaseH_sf"/>
</dbReference>
<reference evidence="4 5" key="1">
    <citation type="submission" date="2024-01" db="EMBL/GenBank/DDBJ databases">
        <title>The genomes of 5 underutilized Papilionoideae crops provide insights into root nodulation and disease resistanc.</title>
        <authorList>
            <person name="Yuan L."/>
        </authorList>
    </citation>
    <scope>NUCLEOTIDE SEQUENCE [LARGE SCALE GENOMIC DNA]</scope>
    <source>
        <strain evidence="4">ZHUSHIDOU_FW_LH</strain>
        <tissue evidence="4">Leaf</tissue>
    </source>
</reference>
<dbReference type="PANTHER" id="PTHR13620:SF105">
    <property type="entry name" value="OS01G0737700 PROTEIN"/>
    <property type="match status" value="1"/>
</dbReference>
<name>A0AAN9HUM6_CROPI</name>
<evidence type="ECO:0000313" key="4">
    <source>
        <dbReference type="EMBL" id="KAK7256838.1"/>
    </source>
</evidence>
<dbReference type="GO" id="GO:0005737">
    <property type="term" value="C:cytoplasm"/>
    <property type="evidence" value="ECO:0007669"/>
    <property type="project" value="TreeGrafter"/>
</dbReference>
<gene>
    <name evidence="4" type="ORF">RIF29_30367</name>
</gene>
<organism evidence="4 5">
    <name type="scientific">Crotalaria pallida</name>
    <name type="common">Smooth rattlebox</name>
    <name type="synonym">Crotalaria striata</name>
    <dbReference type="NCBI Taxonomy" id="3830"/>
    <lineage>
        <taxon>Eukaryota</taxon>
        <taxon>Viridiplantae</taxon>
        <taxon>Streptophyta</taxon>
        <taxon>Embryophyta</taxon>
        <taxon>Tracheophyta</taxon>
        <taxon>Spermatophyta</taxon>
        <taxon>Magnoliopsida</taxon>
        <taxon>eudicotyledons</taxon>
        <taxon>Gunneridae</taxon>
        <taxon>Pentapetalae</taxon>
        <taxon>rosids</taxon>
        <taxon>fabids</taxon>
        <taxon>Fabales</taxon>
        <taxon>Fabaceae</taxon>
        <taxon>Papilionoideae</taxon>
        <taxon>50 kb inversion clade</taxon>
        <taxon>genistoids sensu lato</taxon>
        <taxon>core genistoids</taxon>
        <taxon>Crotalarieae</taxon>
        <taxon>Crotalaria</taxon>
    </lineage>
</organism>
<dbReference type="PANTHER" id="PTHR13620">
    <property type="entry name" value="3-5 EXONUCLEASE"/>
    <property type="match status" value="1"/>
</dbReference>
<dbReference type="GO" id="GO:0003676">
    <property type="term" value="F:nucleic acid binding"/>
    <property type="evidence" value="ECO:0007669"/>
    <property type="project" value="InterPro"/>
</dbReference>
<comment type="caution">
    <text evidence="4">The sequence shown here is derived from an EMBL/GenBank/DDBJ whole genome shotgun (WGS) entry which is preliminary data.</text>
</comment>